<keyword evidence="4" id="KW-1185">Reference proteome</keyword>
<dbReference type="Pfam" id="PF00651">
    <property type="entry name" value="BTB"/>
    <property type="match status" value="1"/>
</dbReference>
<reference evidence="3" key="2">
    <citation type="submission" date="2024-02" db="EMBL/GenBank/DDBJ databases">
        <title>Comparative genomics of Cryptococcus and Kwoniella reveals pathogenesis evolution and contrasting modes of karyotype evolution via chromosome fusion or intercentromeric recombination.</title>
        <authorList>
            <person name="Coelho M.A."/>
            <person name="David-Palma M."/>
            <person name="Shea T."/>
            <person name="Bowers K."/>
            <person name="McGinley-Smith S."/>
            <person name="Mohammad A.W."/>
            <person name="Gnirke A."/>
            <person name="Yurkov A.M."/>
            <person name="Nowrousian M."/>
            <person name="Sun S."/>
            <person name="Cuomo C.A."/>
            <person name="Heitman J."/>
        </authorList>
    </citation>
    <scope>NUCLEOTIDE SEQUENCE</scope>
    <source>
        <strain evidence="3">CBS 10118</strain>
    </source>
</reference>
<dbReference type="SUPFAM" id="SSF54695">
    <property type="entry name" value="POZ domain"/>
    <property type="match status" value="1"/>
</dbReference>
<evidence type="ECO:0000259" key="2">
    <source>
        <dbReference type="PROSITE" id="PS50097"/>
    </source>
</evidence>
<feature type="compositionally biased region" description="Polar residues" evidence="1">
    <location>
        <begin position="491"/>
        <end position="506"/>
    </location>
</feature>
<feature type="compositionally biased region" description="Basic and acidic residues" evidence="1">
    <location>
        <begin position="507"/>
        <end position="516"/>
    </location>
</feature>
<gene>
    <name evidence="3" type="ORF">I302_106928</name>
</gene>
<dbReference type="GeneID" id="30210205"/>
<feature type="compositionally biased region" description="Low complexity" evidence="1">
    <location>
        <begin position="12"/>
        <end position="30"/>
    </location>
</feature>
<feature type="compositionally biased region" description="Polar residues" evidence="1">
    <location>
        <begin position="443"/>
        <end position="465"/>
    </location>
</feature>
<dbReference type="RefSeq" id="XP_065726430.1">
    <property type="nucleotide sequence ID" value="XM_065870358.1"/>
</dbReference>
<dbReference type="PROSITE" id="PS50097">
    <property type="entry name" value="BTB"/>
    <property type="match status" value="1"/>
</dbReference>
<dbReference type="InterPro" id="IPR000210">
    <property type="entry name" value="BTB/POZ_dom"/>
</dbReference>
<dbReference type="EMBL" id="CP144545">
    <property type="protein sequence ID" value="WVW84893.1"/>
    <property type="molecule type" value="Genomic_DNA"/>
</dbReference>
<evidence type="ECO:0000256" key="1">
    <source>
        <dbReference type="SAM" id="MobiDB-lite"/>
    </source>
</evidence>
<dbReference type="CDD" id="cd18186">
    <property type="entry name" value="BTB_POZ_ZBTB_KLHL-like"/>
    <property type="match status" value="1"/>
</dbReference>
<feature type="domain" description="BTB" evidence="2">
    <location>
        <begin position="302"/>
        <end position="371"/>
    </location>
</feature>
<dbReference type="Proteomes" id="UP000092730">
    <property type="component" value="Chromosome 5"/>
</dbReference>
<feature type="compositionally biased region" description="Polar residues" evidence="1">
    <location>
        <begin position="44"/>
        <end position="67"/>
    </location>
</feature>
<reference evidence="3" key="1">
    <citation type="submission" date="2013-07" db="EMBL/GenBank/DDBJ databases">
        <authorList>
            <consortium name="The Broad Institute Genome Sequencing Platform"/>
            <person name="Cuomo C."/>
            <person name="Litvintseva A."/>
            <person name="Chen Y."/>
            <person name="Heitman J."/>
            <person name="Sun S."/>
            <person name="Springer D."/>
            <person name="Dromer F."/>
            <person name="Young S.K."/>
            <person name="Zeng Q."/>
            <person name="Gargeya S."/>
            <person name="Fitzgerald M."/>
            <person name="Abouelleil A."/>
            <person name="Alvarado L."/>
            <person name="Berlin A.M."/>
            <person name="Chapman S.B."/>
            <person name="Dewar J."/>
            <person name="Goldberg J."/>
            <person name="Griggs A."/>
            <person name="Gujja S."/>
            <person name="Hansen M."/>
            <person name="Howarth C."/>
            <person name="Imamovic A."/>
            <person name="Larimer J."/>
            <person name="McCowan C."/>
            <person name="Murphy C."/>
            <person name="Pearson M."/>
            <person name="Priest M."/>
            <person name="Roberts A."/>
            <person name="Saif S."/>
            <person name="Shea T."/>
            <person name="Sykes S."/>
            <person name="Wortman J."/>
            <person name="Nusbaum C."/>
            <person name="Birren B."/>
        </authorList>
    </citation>
    <scope>NUCLEOTIDE SEQUENCE</scope>
    <source>
        <strain evidence="3">CBS 10118</strain>
    </source>
</reference>
<dbReference type="KEGG" id="kbi:30210205"/>
<dbReference type="PANTHER" id="PTHR24413">
    <property type="entry name" value="SPECKLE-TYPE POZ PROTEIN"/>
    <property type="match status" value="1"/>
</dbReference>
<dbReference type="InterPro" id="IPR011333">
    <property type="entry name" value="SKP1/BTB/POZ_sf"/>
</dbReference>
<protein>
    <recommendedName>
        <fullName evidence="2">BTB domain-containing protein</fullName>
    </recommendedName>
</protein>
<name>A0AAJ8M9L6_9TREE</name>
<sequence length="652" mass="73634">MSAPNHPSPFLTRSLTSTSYSSTRTSTPSRAHQAHRRNDHFIPSITNYHNRSSSNNQLPTLASSQTNSANREWWDPETFHTPITGVKGLSEYVENDQFDDTHNNLDELSKDWTTTNDGFRIGLDVAREVIDHESTNTSNTSKEPRPLSLYITSPNLYTHLSAHPSFPVGIFVGITPLYPNVGHRLVGTRYIWSTSTGFEYTVEEEYCSVNLPLLSTLLEHEEIHRDDGFNLCVRVGPRSDIPQPFRVPDQVLSSTLEALGNLLDTRTGDVVLGCLQHAIIPLHDGDEIATPDQQVQSLSNPDDTASTLRSIVKSRKRTIFAHLEVLQAKSEYLKDLFNSGFKESENEKQQKRKIVVDDIEFKTLFWVIRLLSYSTTSSPLHSRFSKGKWEWYDLSSELEEYDDLEDRTAKSVSSESTSTCRSRRSEPMPITRTRNDTERTGSGIRNESASSNNPTTRPTVSSNRTRPIPCPAPTPTKRISTSEVNPPPRPSTSRVNPKDQQSSPSRTIDRSPELGKKARYSKFANMPRKPVDQPIITPSHQPDPDPHPHPTPVPPPANALEIYIAADKYRLDTLRGLAKEHLLESLDGEYCVPLAFATYPYDELHPEVLDYIVDHWITVKSSSEFLKCIQEVRQDVWGVDGPLVLHNIYMRL</sequence>
<organism evidence="3 4">
    <name type="scientific">Kwoniella bestiolae CBS 10118</name>
    <dbReference type="NCBI Taxonomy" id="1296100"/>
    <lineage>
        <taxon>Eukaryota</taxon>
        <taxon>Fungi</taxon>
        <taxon>Dikarya</taxon>
        <taxon>Basidiomycota</taxon>
        <taxon>Agaricomycotina</taxon>
        <taxon>Tremellomycetes</taxon>
        <taxon>Tremellales</taxon>
        <taxon>Cryptococcaceae</taxon>
        <taxon>Kwoniella</taxon>
    </lineage>
</organism>
<dbReference type="Gene3D" id="3.30.710.10">
    <property type="entry name" value="Potassium Channel Kv1.1, Chain A"/>
    <property type="match status" value="1"/>
</dbReference>
<dbReference type="AlphaFoldDB" id="A0AAJ8M9L6"/>
<accession>A0AAJ8M9L6</accession>
<proteinExistence type="predicted"/>
<feature type="compositionally biased region" description="Low complexity" evidence="1">
    <location>
        <begin position="410"/>
        <end position="420"/>
    </location>
</feature>
<feature type="region of interest" description="Disordered" evidence="1">
    <location>
        <begin position="403"/>
        <end position="556"/>
    </location>
</feature>
<evidence type="ECO:0000313" key="4">
    <source>
        <dbReference type="Proteomes" id="UP000092730"/>
    </source>
</evidence>
<feature type="region of interest" description="Disordered" evidence="1">
    <location>
        <begin position="1"/>
        <end position="67"/>
    </location>
</feature>
<evidence type="ECO:0000313" key="3">
    <source>
        <dbReference type="EMBL" id="WVW84893.1"/>
    </source>
</evidence>